<evidence type="ECO:0000256" key="4">
    <source>
        <dbReference type="ARBA" id="ARBA00023159"/>
    </source>
</evidence>
<name>A0A154LAW9_9PROT</name>
<protein>
    <submittedName>
        <fullName evidence="7">LysR family transcriptional regulator</fullName>
    </submittedName>
</protein>
<dbReference type="PANTHER" id="PTHR30346:SF26">
    <property type="entry name" value="HYDROGEN PEROXIDE-INDUCIBLE GENES ACTIVATOR"/>
    <property type="match status" value="1"/>
</dbReference>
<accession>A0A154LAW9</accession>
<dbReference type="PRINTS" id="PR00039">
    <property type="entry name" value="HTHLYSR"/>
</dbReference>
<dbReference type="SUPFAM" id="SSF53850">
    <property type="entry name" value="Periplasmic binding protein-like II"/>
    <property type="match status" value="1"/>
</dbReference>
<dbReference type="GO" id="GO:0032993">
    <property type="term" value="C:protein-DNA complex"/>
    <property type="evidence" value="ECO:0007669"/>
    <property type="project" value="TreeGrafter"/>
</dbReference>
<keyword evidence="2" id="KW-0805">Transcription regulation</keyword>
<dbReference type="InterPro" id="IPR005119">
    <property type="entry name" value="LysR_subst-bd"/>
</dbReference>
<evidence type="ECO:0000313" key="8">
    <source>
        <dbReference type="Proteomes" id="UP000076335"/>
    </source>
</evidence>
<evidence type="ECO:0000256" key="3">
    <source>
        <dbReference type="ARBA" id="ARBA00023125"/>
    </source>
</evidence>
<dbReference type="InterPro" id="IPR036390">
    <property type="entry name" value="WH_DNA-bd_sf"/>
</dbReference>
<dbReference type="GO" id="GO:0003677">
    <property type="term" value="F:DNA binding"/>
    <property type="evidence" value="ECO:0007669"/>
    <property type="project" value="UniProtKB-KW"/>
</dbReference>
<gene>
    <name evidence="7" type="ORF">AUP42_09045</name>
</gene>
<comment type="caution">
    <text evidence="7">The sequence shown here is derived from an EMBL/GenBank/DDBJ whole genome shotgun (WGS) entry which is preliminary data.</text>
</comment>
<dbReference type="EMBL" id="LPVY01000002">
    <property type="protein sequence ID" value="KZB69037.1"/>
    <property type="molecule type" value="Genomic_DNA"/>
</dbReference>
<evidence type="ECO:0000256" key="1">
    <source>
        <dbReference type="ARBA" id="ARBA00009437"/>
    </source>
</evidence>
<dbReference type="InterPro" id="IPR000847">
    <property type="entry name" value="LysR_HTH_N"/>
</dbReference>
<dbReference type="Gene3D" id="1.10.10.10">
    <property type="entry name" value="Winged helix-like DNA-binding domain superfamily/Winged helix DNA-binding domain"/>
    <property type="match status" value="1"/>
</dbReference>
<dbReference type="AlphaFoldDB" id="A0A154LAW9"/>
<dbReference type="OrthoDB" id="9775392at2"/>
<keyword evidence="4" id="KW-0010">Activator</keyword>
<dbReference type="RefSeq" id="WP_062948011.1">
    <property type="nucleotide sequence ID" value="NZ_LPVY01000002.1"/>
</dbReference>
<evidence type="ECO:0000256" key="2">
    <source>
        <dbReference type="ARBA" id="ARBA00023015"/>
    </source>
</evidence>
<organism evidence="7 8">
    <name type="scientific">Thalassospira lucentensis</name>
    <dbReference type="NCBI Taxonomy" id="168935"/>
    <lineage>
        <taxon>Bacteria</taxon>
        <taxon>Pseudomonadati</taxon>
        <taxon>Pseudomonadota</taxon>
        <taxon>Alphaproteobacteria</taxon>
        <taxon>Rhodospirillales</taxon>
        <taxon>Thalassospiraceae</taxon>
        <taxon>Thalassospira</taxon>
    </lineage>
</organism>
<dbReference type="Pfam" id="PF03466">
    <property type="entry name" value="LysR_substrate"/>
    <property type="match status" value="1"/>
</dbReference>
<evidence type="ECO:0000313" key="7">
    <source>
        <dbReference type="EMBL" id="KZB69037.1"/>
    </source>
</evidence>
<comment type="similarity">
    <text evidence="1">Belongs to the LysR transcriptional regulatory family.</text>
</comment>
<dbReference type="CDD" id="cd08411">
    <property type="entry name" value="PBP2_OxyR"/>
    <property type="match status" value="1"/>
</dbReference>
<evidence type="ECO:0000256" key="5">
    <source>
        <dbReference type="ARBA" id="ARBA00023163"/>
    </source>
</evidence>
<evidence type="ECO:0000259" key="6">
    <source>
        <dbReference type="PROSITE" id="PS50931"/>
    </source>
</evidence>
<dbReference type="Proteomes" id="UP000076335">
    <property type="component" value="Unassembled WGS sequence"/>
</dbReference>
<dbReference type="Gene3D" id="3.40.190.10">
    <property type="entry name" value="Periplasmic binding protein-like II"/>
    <property type="match status" value="2"/>
</dbReference>
<dbReference type="PANTHER" id="PTHR30346">
    <property type="entry name" value="TRANSCRIPTIONAL DUAL REGULATOR HCAR-RELATED"/>
    <property type="match status" value="1"/>
</dbReference>
<dbReference type="PROSITE" id="PS50931">
    <property type="entry name" value="HTH_LYSR"/>
    <property type="match status" value="1"/>
</dbReference>
<dbReference type="GO" id="GO:0003700">
    <property type="term" value="F:DNA-binding transcription factor activity"/>
    <property type="evidence" value="ECO:0007669"/>
    <property type="project" value="InterPro"/>
</dbReference>
<dbReference type="InterPro" id="IPR036388">
    <property type="entry name" value="WH-like_DNA-bd_sf"/>
</dbReference>
<feature type="domain" description="HTH lysR-type" evidence="6">
    <location>
        <begin position="5"/>
        <end position="62"/>
    </location>
</feature>
<proteinExistence type="inferred from homology"/>
<keyword evidence="5" id="KW-0804">Transcription</keyword>
<dbReference type="FunFam" id="1.10.10.10:FF:000001">
    <property type="entry name" value="LysR family transcriptional regulator"/>
    <property type="match status" value="1"/>
</dbReference>
<sequence>MAAQPSIKQLKYLVALSETGHFGRAAEACFITQPSLSAAISELENLLGAQLVERNKRQVLITPLGREVVSRARNILHEVDELTMMAQSATEPLSGPINFGVIPTIGPYLLPDVMNRLKSGFPKLQPFLREDQTAKLVELLAAGKLDIALIALPIEENWLEEMDLFEDRFVFACSPDNPLTRKKKIDIADIKDEKLLLLEDGHCLRDQALEVCQKAGWSKSADFQANSLSTLVQMVVAGIGATLLPEMSLEVEARRPDSLAILPFQNPVPVRRIGLVWRRSSARKKEFRQLGTYLRNTLETCERSHVA</sequence>
<dbReference type="Pfam" id="PF00126">
    <property type="entry name" value="HTH_1"/>
    <property type="match status" value="1"/>
</dbReference>
<dbReference type="SUPFAM" id="SSF46785">
    <property type="entry name" value="Winged helix' DNA-binding domain"/>
    <property type="match status" value="1"/>
</dbReference>
<reference evidence="7 8" key="1">
    <citation type="submission" date="2015-12" db="EMBL/GenBank/DDBJ databases">
        <title>Genome sequence of Thalassospira lucentensis MCCC 1A02072.</title>
        <authorList>
            <person name="Lu L."/>
            <person name="Lai Q."/>
            <person name="Shao Z."/>
            <person name="Qian P."/>
        </authorList>
    </citation>
    <scope>NUCLEOTIDE SEQUENCE [LARGE SCALE GENOMIC DNA]</scope>
    <source>
        <strain evidence="7 8">MCCC 1A02072</strain>
    </source>
</reference>
<keyword evidence="3" id="KW-0238">DNA-binding</keyword>